<gene>
    <name evidence="3" type="ORF">BD410DRAFT_789060</name>
</gene>
<feature type="transmembrane region" description="Helical" evidence="2">
    <location>
        <begin position="84"/>
        <end position="105"/>
    </location>
</feature>
<name>A0A4Y7Q4Y4_9AGAM</name>
<feature type="transmembrane region" description="Helical" evidence="2">
    <location>
        <begin position="237"/>
        <end position="259"/>
    </location>
</feature>
<feature type="transmembrane region" description="Helical" evidence="2">
    <location>
        <begin position="117"/>
        <end position="139"/>
    </location>
</feature>
<keyword evidence="2" id="KW-0472">Membrane</keyword>
<reference evidence="3 4" key="1">
    <citation type="submission" date="2018-06" db="EMBL/GenBank/DDBJ databases">
        <title>A transcriptomic atlas of mushroom development highlights an independent origin of complex multicellularity.</title>
        <authorList>
            <consortium name="DOE Joint Genome Institute"/>
            <person name="Krizsan K."/>
            <person name="Almasi E."/>
            <person name="Merenyi Z."/>
            <person name="Sahu N."/>
            <person name="Viragh M."/>
            <person name="Koszo T."/>
            <person name="Mondo S."/>
            <person name="Kiss B."/>
            <person name="Balint B."/>
            <person name="Kues U."/>
            <person name="Barry K."/>
            <person name="Hegedus J.C."/>
            <person name="Henrissat B."/>
            <person name="Johnson J."/>
            <person name="Lipzen A."/>
            <person name="Ohm R."/>
            <person name="Nagy I."/>
            <person name="Pangilinan J."/>
            <person name="Yan J."/>
            <person name="Xiong Y."/>
            <person name="Grigoriev I.V."/>
            <person name="Hibbett D.S."/>
            <person name="Nagy L.G."/>
        </authorList>
    </citation>
    <scope>NUCLEOTIDE SEQUENCE [LARGE SCALE GENOMIC DNA]</scope>
    <source>
        <strain evidence="3 4">SZMC22713</strain>
    </source>
</reference>
<keyword evidence="4" id="KW-1185">Reference proteome</keyword>
<accession>A0A4Y7Q4Y4</accession>
<proteinExistence type="predicted"/>
<feature type="compositionally biased region" description="Basic and acidic residues" evidence="1">
    <location>
        <begin position="310"/>
        <end position="328"/>
    </location>
</feature>
<sequence>MPNAIERAETAIQKSSLLGKVMNEDRRIRLHPLLHLRKILQCDDTVFKIGDVRMTMLFLVVTLTVSMTVQACTVGFSVYHALTVLNLCWVTMISLMPSTAIHNLLHQKEGEPFHPYQRFHISFCCYLCFVGGVMIWIGAAMEVFDTTYPNCTTYTKYDILGNQIGADSVAFKTSLLLVPGVIALPWVNLMLLYFTYSLFILAVSFAIWMLLVPLQYFKRVVIGFDRLGNLSRGISTALPDVLMVLLFLAILSPTIVIILITERTLAVNNVGNGKNHWTVSQTTFLCIAAIQFLQIVLQGLSKCHQGIPETHPDANAEPKCDERISTEA</sequence>
<dbReference type="VEuPathDB" id="FungiDB:BD410DRAFT_789060"/>
<dbReference type="Proteomes" id="UP000294933">
    <property type="component" value="Unassembled WGS sequence"/>
</dbReference>
<protein>
    <submittedName>
        <fullName evidence="3">Uncharacterized protein</fullName>
    </submittedName>
</protein>
<keyword evidence="2" id="KW-0812">Transmembrane</keyword>
<evidence type="ECO:0000313" key="3">
    <source>
        <dbReference type="EMBL" id="TDL21979.1"/>
    </source>
</evidence>
<keyword evidence="2" id="KW-1133">Transmembrane helix</keyword>
<evidence type="ECO:0000256" key="2">
    <source>
        <dbReference type="SAM" id="Phobius"/>
    </source>
</evidence>
<evidence type="ECO:0000256" key="1">
    <source>
        <dbReference type="SAM" id="MobiDB-lite"/>
    </source>
</evidence>
<organism evidence="3 4">
    <name type="scientific">Rickenella mellea</name>
    <dbReference type="NCBI Taxonomy" id="50990"/>
    <lineage>
        <taxon>Eukaryota</taxon>
        <taxon>Fungi</taxon>
        <taxon>Dikarya</taxon>
        <taxon>Basidiomycota</taxon>
        <taxon>Agaricomycotina</taxon>
        <taxon>Agaricomycetes</taxon>
        <taxon>Hymenochaetales</taxon>
        <taxon>Rickenellaceae</taxon>
        <taxon>Rickenella</taxon>
    </lineage>
</organism>
<feature type="region of interest" description="Disordered" evidence="1">
    <location>
        <begin position="308"/>
        <end position="328"/>
    </location>
</feature>
<feature type="transmembrane region" description="Helical" evidence="2">
    <location>
        <begin position="193"/>
        <end position="217"/>
    </location>
</feature>
<feature type="transmembrane region" description="Helical" evidence="2">
    <location>
        <begin position="57"/>
        <end position="78"/>
    </location>
</feature>
<dbReference type="EMBL" id="ML170177">
    <property type="protein sequence ID" value="TDL21979.1"/>
    <property type="molecule type" value="Genomic_DNA"/>
</dbReference>
<dbReference type="AlphaFoldDB" id="A0A4Y7Q4Y4"/>
<evidence type="ECO:0000313" key="4">
    <source>
        <dbReference type="Proteomes" id="UP000294933"/>
    </source>
</evidence>